<sequence>MGDKGVKKEALQILGSFDSLPRLVVFDLDYTLWPCYCECGFKRGMPKLYPEAKGILCALKEKGVNVAIASKSSTPKIANTFLEKLEINSMFVAQVRFCLICLVKAANLF</sequence>
<dbReference type="InterPro" id="IPR010036">
    <property type="entry name" value="MDP_1_eu_arc"/>
</dbReference>
<gene>
    <name evidence="1" type="ORF">CCAM_LOCUS30590</name>
</gene>
<keyword evidence="2" id="KW-1185">Reference proteome</keyword>
<evidence type="ECO:0000313" key="2">
    <source>
        <dbReference type="Proteomes" id="UP000595140"/>
    </source>
</evidence>
<dbReference type="Proteomes" id="UP000595140">
    <property type="component" value="Unassembled WGS sequence"/>
</dbReference>
<evidence type="ECO:0008006" key="3">
    <source>
        <dbReference type="Google" id="ProtNLM"/>
    </source>
</evidence>
<proteinExistence type="predicted"/>
<evidence type="ECO:0000313" key="1">
    <source>
        <dbReference type="EMBL" id="VFQ88814.1"/>
    </source>
</evidence>
<dbReference type="Gene3D" id="3.40.50.1000">
    <property type="entry name" value="HAD superfamily/HAD-like"/>
    <property type="match status" value="1"/>
</dbReference>
<dbReference type="GO" id="GO:0003993">
    <property type="term" value="F:acid phosphatase activity"/>
    <property type="evidence" value="ECO:0007669"/>
    <property type="project" value="TreeGrafter"/>
</dbReference>
<dbReference type="SUPFAM" id="SSF56784">
    <property type="entry name" value="HAD-like"/>
    <property type="match status" value="1"/>
</dbReference>
<reference evidence="1 2" key="1">
    <citation type="submission" date="2018-04" db="EMBL/GenBank/DDBJ databases">
        <authorList>
            <person name="Vogel A."/>
        </authorList>
    </citation>
    <scope>NUCLEOTIDE SEQUENCE [LARGE SCALE GENOMIC DNA]</scope>
</reference>
<dbReference type="OrthoDB" id="2865258at2759"/>
<dbReference type="PANTHER" id="PTHR17901">
    <property type="entry name" value="MAGNESIUM-DEPENDENT PHOSPHATASE 1 MDP1"/>
    <property type="match status" value="1"/>
</dbReference>
<protein>
    <recommendedName>
        <fullName evidence="3">Magnesium-dependent phosphatase-1</fullName>
    </recommendedName>
</protein>
<organism evidence="1 2">
    <name type="scientific">Cuscuta campestris</name>
    <dbReference type="NCBI Taxonomy" id="132261"/>
    <lineage>
        <taxon>Eukaryota</taxon>
        <taxon>Viridiplantae</taxon>
        <taxon>Streptophyta</taxon>
        <taxon>Embryophyta</taxon>
        <taxon>Tracheophyta</taxon>
        <taxon>Spermatophyta</taxon>
        <taxon>Magnoliopsida</taxon>
        <taxon>eudicotyledons</taxon>
        <taxon>Gunneridae</taxon>
        <taxon>Pentapetalae</taxon>
        <taxon>asterids</taxon>
        <taxon>lamiids</taxon>
        <taxon>Solanales</taxon>
        <taxon>Convolvulaceae</taxon>
        <taxon>Cuscuteae</taxon>
        <taxon>Cuscuta</taxon>
        <taxon>Cuscuta subgen. Grammica</taxon>
        <taxon>Cuscuta sect. Cleistogrammica</taxon>
    </lineage>
</organism>
<dbReference type="EMBL" id="OOIL02003702">
    <property type="protein sequence ID" value="VFQ88814.1"/>
    <property type="molecule type" value="Genomic_DNA"/>
</dbReference>
<dbReference type="InterPro" id="IPR023214">
    <property type="entry name" value="HAD_sf"/>
</dbReference>
<name>A0A484MLA2_9ASTE</name>
<dbReference type="PANTHER" id="PTHR17901:SF14">
    <property type="entry name" value="MAGNESIUM-DEPENDENT PHOSPHATASE 1"/>
    <property type="match status" value="1"/>
</dbReference>
<accession>A0A484MLA2</accession>
<dbReference type="InterPro" id="IPR036412">
    <property type="entry name" value="HAD-like_sf"/>
</dbReference>
<dbReference type="Pfam" id="PF12689">
    <property type="entry name" value="Acid_PPase"/>
    <property type="match status" value="2"/>
</dbReference>
<dbReference type="AlphaFoldDB" id="A0A484MLA2"/>